<sequence length="201" mass="22914">MLNCVSTSSGKLLAWADYLADFRREFERGGDVFAKFERRQTFREPGDASWEAFAAGDWQTALERNEEDRPEAEAMVARYTHYGYQPQRIRVVEFPISPYLQWEMQFFRLLAEAGQDLRVVRAEQVADLEQVAPLPEVVLLGDRVLYEVNYDATGTVTGGRRIEDPEVIAGCRTQLAELFEQGEPLPTFFEKHVAPLPPPAV</sequence>
<dbReference type="Pfam" id="PF21806">
    <property type="entry name" value="DUF6879"/>
    <property type="match status" value="1"/>
</dbReference>
<evidence type="ECO:0000313" key="3">
    <source>
        <dbReference type="Proteomes" id="UP001250214"/>
    </source>
</evidence>
<feature type="domain" description="DUF6879" evidence="1">
    <location>
        <begin position="21"/>
        <end position="189"/>
    </location>
</feature>
<dbReference type="EMBL" id="JAVLVT010000004">
    <property type="protein sequence ID" value="MDS1270757.1"/>
    <property type="molecule type" value="Genomic_DNA"/>
</dbReference>
<dbReference type="Proteomes" id="UP001250214">
    <property type="component" value="Unassembled WGS sequence"/>
</dbReference>
<organism evidence="2 3">
    <name type="scientific">Lipingzhangella rawalii</name>
    <dbReference type="NCBI Taxonomy" id="2055835"/>
    <lineage>
        <taxon>Bacteria</taxon>
        <taxon>Bacillati</taxon>
        <taxon>Actinomycetota</taxon>
        <taxon>Actinomycetes</taxon>
        <taxon>Streptosporangiales</taxon>
        <taxon>Nocardiopsidaceae</taxon>
        <taxon>Lipingzhangella</taxon>
    </lineage>
</organism>
<name>A0ABU2H632_9ACTN</name>
<accession>A0ABU2H632</accession>
<protein>
    <recommendedName>
        <fullName evidence="1">DUF6879 domain-containing protein</fullName>
    </recommendedName>
</protein>
<comment type="caution">
    <text evidence="2">The sequence shown here is derived from an EMBL/GenBank/DDBJ whole genome shotgun (WGS) entry which is preliminary data.</text>
</comment>
<gene>
    <name evidence="2" type="ORF">RIF23_10640</name>
</gene>
<keyword evidence="3" id="KW-1185">Reference proteome</keyword>
<proteinExistence type="predicted"/>
<dbReference type="InterPro" id="IPR049244">
    <property type="entry name" value="DUF6879"/>
</dbReference>
<dbReference type="RefSeq" id="WP_310912305.1">
    <property type="nucleotide sequence ID" value="NZ_JAVLVT010000004.1"/>
</dbReference>
<reference evidence="3" key="1">
    <citation type="submission" date="2023-07" db="EMBL/GenBank/DDBJ databases">
        <title>Novel species in the genus Lipingzhangella isolated from Sambhar Salt Lake.</title>
        <authorList>
            <person name="Jiya N."/>
            <person name="Kajale S."/>
            <person name="Sharma A."/>
        </authorList>
    </citation>
    <scope>NUCLEOTIDE SEQUENCE [LARGE SCALE GENOMIC DNA]</scope>
    <source>
        <strain evidence="3">LS1_29</strain>
    </source>
</reference>
<evidence type="ECO:0000313" key="2">
    <source>
        <dbReference type="EMBL" id="MDS1270757.1"/>
    </source>
</evidence>
<evidence type="ECO:0000259" key="1">
    <source>
        <dbReference type="Pfam" id="PF21806"/>
    </source>
</evidence>